<dbReference type="Pfam" id="PF08713">
    <property type="entry name" value="DNA_alkylation"/>
    <property type="match status" value="1"/>
</dbReference>
<dbReference type="PANTHER" id="PTHR41291:SF1">
    <property type="entry name" value="DNA ALKYLATION REPAIR PROTEIN"/>
    <property type="match status" value="1"/>
</dbReference>
<dbReference type="InterPro" id="IPR016024">
    <property type="entry name" value="ARM-type_fold"/>
</dbReference>
<sequence length="236" mass="26903">MMYKEVMEKLAEYGSEQTKNTFLRHGAAEPFFGVKVGDLKKHFVKQVKKDQELVYELYASGNSDAMYLAGLCVNPKTMTKEKLEEWVQGAYWYMISEYTVAQAAAESPFALELARGWIESDNEMTAVAGWSTYSNYLSITLDEQIDKEEIAALLKRVERTVHEEKNRVRYVMNNFVICVGAYYLPLHEEAKRVAEVIGKVHVDVGQTACKVPLASDYIKKVEDRQAVGKKRKTCIC</sequence>
<comment type="caution">
    <text evidence="1">The sequence shown here is derived from an EMBL/GenBank/DDBJ whole genome shotgun (WGS) entry which is preliminary data.</text>
</comment>
<proteinExistence type="predicted"/>
<evidence type="ECO:0000313" key="2">
    <source>
        <dbReference type="Proteomes" id="UP000429595"/>
    </source>
</evidence>
<dbReference type="SUPFAM" id="SSF48371">
    <property type="entry name" value="ARM repeat"/>
    <property type="match status" value="1"/>
</dbReference>
<dbReference type="AlphaFoldDB" id="A0A6I1FD64"/>
<dbReference type="CDD" id="cd06561">
    <property type="entry name" value="AlkD_like"/>
    <property type="match status" value="1"/>
</dbReference>
<dbReference type="EMBL" id="WEIO01000008">
    <property type="protein sequence ID" value="KAB7705502.1"/>
    <property type="molecule type" value="Genomic_DNA"/>
</dbReference>
<accession>A0A6I1FD64</accession>
<reference evidence="1 2" key="1">
    <citation type="submission" date="2019-10" db="EMBL/GenBank/DDBJ databases">
        <title>Bacillus aerolatum sp. nov., isolated from bioaerosol of sport playgrounds.</title>
        <authorList>
            <person name="Chen P."/>
            <person name="Zhang G."/>
        </authorList>
    </citation>
    <scope>NUCLEOTIDE SEQUENCE [LARGE SCALE GENOMIC DNA]</scope>
    <source>
        <strain evidence="1 2">CX253</strain>
    </source>
</reference>
<dbReference type="RefSeq" id="WP_152152723.1">
    <property type="nucleotide sequence ID" value="NZ_WEIO01000008.1"/>
</dbReference>
<evidence type="ECO:0000313" key="1">
    <source>
        <dbReference type="EMBL" id="KAB7705502.1"/>
    </source>
</evidence>
<dbReference type="PANTHER" id="PTHR41291">
    <property type="entry name" value="DNA ALKYLATION REPAIR PROTEIN"/>
    <property type="match status" value="1"/>
</dbReference>
<name>A0A6I1FD64_9BACI</name>
<organism evidence="1 2">
    <name type="scientific">Bacillus aerolatus</name>
    <dbReference type="NCBI Taxonomy" id="2653354"/>
    <lineage>
        <taxon>Bacteria</taxon>
        <taxon>Bacillati</taxon>
        <taxon>Bacillota</taxon>
        <taxon>Bacilli</taxon>
        <taxon>Bacillales</taxon>
        <taxon>Bacillaceae</taxon>
        <taxon>Bacillus</taxon>
    </lineage>
</organism>
<dbReference type="InterPro" id="IPR014825">
    <property type="entry name" value="DNA_alkylation"/>
</dbReference>
<protein>
    <submittedName>
        <fullName evidence="1">DNA alkylation repair protein</fullName>
    </submittedName>
</protein>
<gene>
    <name evidence="1" type="ORF">F9802_13230</name>
</gene>
<keyword evidence="2" id="KW-1185">Reference proteome</keyword>
<dbReference type="Proteomes" id="UP000429595">
    <property type="component" value="Unassembled WGS sequence"/>
</dbReference>